<dbReference type="AlphaFoldDB" id="A0A227J680"/>
<dbReference type="Proteomes" id="UP000214596">
    <property type="component" value="Unassembled WGS sequence"/>
</dbReference>
<evidence type="ECO:0000313" key="1">
    <source>
        <dbReference type="EMBL" id="OXE29987.1"/>
    </source>
</evidence>
<dbReference type="EMBL" id="NIXT01002675">
    <property type="protein sequence ID" value="OXE29987.1"/>
    <property type="molecule type" value="Genomic_DNA"/>
</dbReference>
<name>A0A227J680_VIBPH</name>
<organism evidence="1 2">
    <name type="scientific">Vibrio parahaemolyticus</name>
    <dbReference type="NCBI Taxonomy" id="670"/>
    <lineage>
        <taxon>Bacteria</taxon>
        <taxon>Pseudomonadati</taxon>
        <taxon>Pseudomonadota</taxon>
        <taxon>Gammaproteobacteria</taxon>
        <taxon>Vibrionales</taxon>
        <taxon>Vibrionaceae</taxon>
        <taxon>Vibrio</taxon>
    </lineage>
</organism>
<sequence length="106" mass="11903">RVVFTATDADVIKTYVRMGIGVGVIASMAVDEEQDRDLVAIDASHLFGASTTSIGFRRGTFLRSYMFDFMERFAPHLTRPVVEQAISLKSNAEIEEMFKDIELPVR</sequence>
<accession>A0A227J680</accession>
<reference evidence="1 2" key="1">
    <citation type="journal article" date="2017" name="Appl. Environ. Microbiol.">
        <title>Parallel evolution of two clades of a major Atlantic endemic Vibrio parahaemolyticus pathogen lineage by independent acquisition of related pathogenicity islands.</title>
        <authorList>
            <person name="Xu F."/>
            <person name="Gonzalez-Escalona N."/>
            <person name="Drees K.P."/>
            <person name="Sebra R.P."/>
            <person name="Cooper V.S."/>
            <person name="Jones S.H."/>
            <person name="Whistler C.A."/>
        </authorList>
    </citation>
    <scope>NUCLEOTIDE SEQUENCE [LARGE SCALE GENOMIC DNA]</scope>
    <source>
        <strain evidence="1 2">MAVP-3</strain>
    </source>
</reference>
<proteinExistence type="predicted"/>
<gene>
    <name evidence="1" type="primary">cysB</name>
    <name evidence="1" type="ORF">CA163_25715</name>
</gene>
<comment type="caution">
    <text evidence="1">The sequence shown here is derived from an EMBL/GenBank/DDBJ whole genome shotgun (WGS) entry which is preliminary data.</text>
</comment>
<dbReference type="STRING" id="670.ACZ92_10700"/>
<dbReference type="Gene3D" id="3.40.190.10">
    <property type="entry name" value="Periplasmic binding protein-like II"/>
    <property type="match status" value="1"/>
</dbReference>
<dbReference type="SUPFAM" id="SSF53850">
    <property type="entry name" value="Periplasmic binding protein-like II"/>
    <property type="match status" value="1"/>
</dbReference>
<feature type="non-terminal residue" evidence="1">
    <location>
        <position position="1"/>
    </location>
</feature>
<protein>
    <submittedName>
        <fullName evidence="1">Transcriptional regulator CysB</fullName>
    </submittedName>
</protein>
<evidence type="ECO:0000313" key="2">
    <source>
        <dbReference type="Proteomes" id="UP000214596"/>
    </source>
</evidence>